<feature type="chain" id="PRO_5035231974" description="Secreted protein" evidence="1">
    <location>
        <begin position="25"/>
        <end position="215"/>
    </location>
</feature>
<reference evidence="2" key="2">
    <citation type="submission" date="2020-09" db="EMBL/GenBank/DDBJ databases">
        <authorList>
            <person name="Sun Q."/>
            <person name="Ohkuma M."/>
        </authorList>
    </citation>
    <scope>NUCLEOTIDE SEQUENCE</scope>
    <source>
        <strain evidence="2">JCM 3091</strain>
    </source>
</reference>
<evidence type="ECO:0000313" key="2">
    <source>
        <dbReference type="EMBL" id="GGK17676.1"/>
    </source>
</evidence>
<dbReference type="EMBL" id="BMQC01000002">
    <property type="protein sequence ID" value="GGK17676.1"/>
    <property type="molecule type" value="Genomic_DNA"/>
</dbReference>
<evidence type="ECO:0000256" key="1">
    <source>
        <dbReference type="SAM" id="SignalP"/>
    </source>
</evidence>
<keyword evidence="1" id="KW-0732">Signal</keyword>
<name>A0A8J3BFH7_9ACTN</name>
<dbReference type="Proteomes" id="UP000662200">
    <property type="component" value="Unassembled WGS sequence"/>
</dbReference>
<dbReference type="Pfam" id="PF14273">
    <property type="entry name" value="DUF4360"/>
    <property type="match status" value="1"/>
</dbReference>
<evidence type="ECO:0008006" key="4">
    <source>
        <dbReference type="Google" id="ProtNLM"/>
    </source>
</evidence>
<dbReference type="PANTHER" id="PTHR38847">
    <property type="match status" value="1"/>
</dbReference>
<protein>
    <recommendedName>
        <fullName evidence="4">Secreted protein</fullName>
    </recommendedName>
</protein>
<accession>A0A8J3BFH7</accession>
<proteinExistence type="predicted"/>
<dbReference type="InterPro" id="IPR025649">
    <property type="entry name" value="DUF4360"/>
</dbReference>
<sequence>MMRTVTAAAAVAAALALAAPAAPAAAGPRPGDPDVKITDVTLRGTGCSKSDTSIVMSNGNKVMDIVHSGFVVRAGAVPAADGTTTWVPHARRDCRISMKLTFRSGWTFAVTSSLTRGHAQLSAGAKARHASSTAVDHLAEPLEDTRHLVGPMSDVYALQPAIEKPVYGPCGQARTWTATNTVDVYSGGTPSADLDEVSLDWTGGAGKFGLDWRTC</sequence>
<organism evidence="2 3">
    <name type="scientific">Pilimelia terevasa</name>
    <dbReference type="NCBI Taxonomy" id="53372"/>
    <lineage>
        <taxon>Bacteria</taxon>
        <taxon>Bacillati</taxon>
        <taxon>Actinomycetota</taxon>
        <taxon>Actinomycetes</taxon>
        <taxon>Micromonosporales</taxon>
        <taxon>Micromonosporaceae</taxon>
        <taxon>Pilimelia</taxon>
    </lineage>
</organism>
<dbReference type="AlphaFoldDB" id="A0A8J3BFH7"/>
<reference evidence="2" key="1">
    <citation type="journal article" date="2014" name="Int. J. Syst. Evol. Microbiol.">
        <title>Complete genome sequence of Corynebacterium casei LMG S-19264T (=DSM 44701T), isolated from a smear-ripened cheese.</title>
        <authorList>
            <consortium name="US DOE Joint Genome Institute (JGI-PGF)"/>
            <person name="Walter F."/>
            <person name="Albersmeier A."/>
            <person name="Kalinowski J."/>
            <person name="Ruckert C."/>
        </authorList>
    </citation>
    <scope>NUCLEOTIDE SEQUENCE</scope>
    <source>
        <strain evidence="2">JCM 3091</strain>
    </source>
</reference>
<keyword evidence="3" id="KW-1185">Reference proteome</keyword>
<dbReference type="PANTHER" id="PTHR38847:SF1">
    <property type="entry name" value="PSEUDOURIDINE SYNTHASE RSUA_RLUA-LIKE DOMAIN-CONTAINING PROTEIN"/>
    <property type="match status" value="1"/>
</dbReference>
<comment type="caution">
    <text evidence="2">The sequence shown here is derived from an EMBL/GenBank/DDBJ whole genome shotgun (WGS) entry which is preliminary data.</text>
</comment>
<evidence type="ECO:0000313" key="3">
    <source>
        <dbReference type="Proteomes" id="UP000662200"/>
    </source>
</evidence>
<gene>
    <name evidence="2" type="ORF">GCM10010124_07760</name>
</gene>
<feature type="signal peptide" evidence="1">
    <location>
        <begin position="1"/>
        <end position="24"/>
    </location>
</feature>